<dbReference type="AlphaFoldDB" id="A0A2U8W2D2"/>
<dbReference type="Proteomes" id="UP000245926">
    <property type="component" value="Chromosome"/>
</dbReference>
<dbReference type="OrthoDB" id="7997189at2"/>
<proteinExistence type="predicted"/>
<protein>
    <submittedName>
        <fullName evidence="1">Uncharacterized protein</fullName>
    </submittedName>
</protein>
<dbReference type="KEGG" id="mets:DK389_06480"/>
<keyword evidence="2" id="KW-1185">Reference proteome</keyword>
<sequence>MPTSFTRPDPRPLESAALRGFVKDLSPLLRDALPPAPHAPVSDEIATLIDRLHAGPLGLRARRRAA</sequence>
<evidence type="ECO:0000313" key="1">
    <source>
        <dbReference type="EMBL" id="AWN40245.1"/>
    </source>
</evidence>
<name>A0A2U8W2D2_9HYPH</name>
<reference evidence="2" key="1">
    <citation type="submission" date="2018-05" db="EMBL/GenBank/DDBJ databases">
        <title>Complete Genome Sequence of Methylobacterium sp. 17SD2-17.</title>
        <authorList>
            <person name="Srinivasan S."/>
        </authorList>
    </citation>
    <scope>NUCLEOTIDE SEQUENCE [LARGE SCALE GENOMIC DNA]</scope>
    <source>
        <strain evidence="2">17SD2-17</strain>
    </source>
</reference>
<dbReference type="RefSeq" id="WP_109888226.1">
    <property type="nucleotide sequence ID" value="NZ_CP029550.1"/>
</dbReference>
<organism evidence="1 2">
    <name type="scientific">Methylobacterium durans</name>
    <dbReference type="NCBI Taxonomy" id="2202825"/>
    <lineage>
        <taxon>Bacteria</taxon>
        <taxon>Pseudomonadati</taxon>
        <taxon>Pseudomonadota</taxon>
        <taxon>Alphaproteobacteria</taxon>
        <taxon>Hyphomicrobiales</taxon>
        <taxon>Methylobacteriaceae</taxon>
        <taxon>Methylobacterium</taxon>
    </lineage>
</organism>
<evidence type="ECO:0000313" key="2">
    <source>
        <dbReference type="Proteomes" id="UP000245926"/>
    </source>
</evidence>
<accession>A0A2U8W2D2</accession>
<dbReference type="EMBL" id="CP029550">
    <property type="protein sequence ID" value="AWN40245.1"/>
    <property type="molecule type" value="Genomic_DNA"/>
</dbReference>
<gene>
    <name evidence="1" type="ORF">DK389_06480</name>
</gene>